<dbReference type="EMBL" id="AP027728">
    <property type="protein sequence ID" value="BDZ40500.1"/>
    <property type="molecule type" value="Genomic_DNA"/>
</dbReference>
<accession>A0ABN6X8G0</accession>
<keyword evidence="1" id="KW-0662">Pyridine nucleotide biosynthesis</keyword>
<evidence type="ECO:0000256" key="2">
    <source>
        <dbReference type="ARBA" id="ARBA00022801"/>
    </source>
</evidence>
<sequence>MQPIHGWWGAADIFAMGPEYAPVAGIRQLLSGTPPVMSMLAMQGMLDIIAAEGITAVRAKSISLTDFAVRAYDALLAPLGVRLLSTRDAAHRGGHITIGHDSFQEVTQRLWADGVIPDFRFPDGIRLGLSPLSTSHEETLHGIHAVRDALA</sequence>
<name>A0ABN6X8G0_9MICO</name>
<dbReference type="PANTHER" id="PTHR14084">
    <property type="entry name" value="KYNURENINASE"/>
    <property type="match status" value="1"/>
</dbReference>
<evidence type="ECO:0000313" key="4">
    <source>
        <dbReference type="EMBL" id="BDZ40500.1"/>
    </source>
</evidence>
<dbReference type="InterPro" id="IPR015424">
    <property type="entry name" value="PyrdxlP-dep_Trfase"/>
</dbReference>
<dbReference type="PANTHER" id="PTHR14084:SF0">
    <property type="entry name" value="KYNURENINASE"/>
    <property type="match status" value="1"/>
</dbReference>
<keyword evidence="3" id="KW-0663">Pyridoxal phosphate</keyword>
<evidence type="ECO:0000256" key="1">
    <source>
        <dbReference type="ARBA" id="ARBA00022642"/>
    </source>
</evidence>
<organism evidence="4 5">
    <name type="scientific">Microbacterium suwonense</name>
    <dbReference type="NCBI Taxonomy" id="683047"/>
    <lineage>
        <taxon>Bacteria</taxon>
        <taxon>Bacillati</taxon>
        <taxon>Actinomycetota</taxon>
        <taxon>Actinomycetes</taxon>
        <taxon>Micrococcales</taxon>
        <taxon>Microbacteriaceae</taxon>
        <taxon>Microbacterium</taxon>
    </lineage>
</organism>
<evidence type="ECO:0000313" key="5">
    <source>
        <dbReference type="Proteomes" id="UP001321543"/>
    </source>
</evidence>
<gene>
    <name evidence="4" type="ORF">GCM10025863_31140</name>
</gene>
<dbReference type="InterPro" id="IPR010111">
    <property type="entry name" value="Kynureninase"/>
</dbReference>
<dbReference type="InterPro" id="IPR015421">
    <property type="entry name" value="PyrdxlP-dep_Trfase_major"/>
</dbReference>
<dbReference type="Proteomes" id="UP001321543">
    <property type="component" value="Chromosome"/>
</dbReference>
<protein>
    <recommendedName>
        <fullName evidence="6">Kynureninase</fullName>
    </recommendedName>
</protein>
<dbReference type="Gene3D" id="3.40.640.10">
    <property type="entry name" value="Type I PLP-dependent aspartate aminotransferase-like (Major domain)"/>
    <property type="match status" value="1"/>
</dbReference>
<reference evidence="5" key="1">
    <citation type="journal article" date="2019" name="Int. J. Syst. Evol. Microbiol.">
        <title>The Global Catalogue of Microorganisms (GCM) 10K type strain sequencing project: providing services to taxonomists for standard genome sequencing and annotation.</title>
        <authorList>
            <consortium name="The Broad Institute Genomics Platform"/>
            <consortium name="The Broad Institute Genome Sequencing Center for Infectious Disease"/>
            <person name="Wu L."/>
            <person name="Ma J."/>
        </authorList>
    </citation>
    <scope>NUCLEOTIDE SEQUENCE [LARGE SCALE GENOMIC DNA]</scope>
    <source>
        <strain evidence="5">NBRC 106310</strain>
    </source>
</reference>
<evidence type="ECO:0000256" key="3">
    <source>
        <dbReference type="ARBA" id="ARBA00022898"/>
    </source>
</evidence>
<dbReference type="SUPFAM" id="SSF53383">
    <property type="entry name" value="PLP-dependent transferases"/>
    <property type="match status" value="1"/>
</dbReference>
<dbReference type="InterPro" id="IPR015422">
    <property type="entry name" value="PyrdxlP-dep_Trfase_small"/>
</dbReference>
<proteinExistence type="predicted"/>
<dbReference type="Gene3D" id="3.90.1150.10">
    <property type="entry name" value="Aspartate Aminotransferase, domain 1"/>
    <property type="match status" value="1"/>
</dbReference>
<evidence type="ECO:0008006" key="6">
    <source>
        <dbReference type="Google" id="ProtNLM"/>
    </source>
</evidence>
<dbReference type="Pfam" id="PF22580">
    <property type="entry name" value="KYNU_C"/>
    <property type="match status" value="1"/>
</dbReference>
<keyword evidence="2" id="KW-0378">Hydrolase</keyword>
<keyword evidence="5" id="KW-1185">Reference proteome</keyword>